<dbReference type="EC" id="3.2.2.9" evidence="2"/>
<dbReference type="InterPro" id="IPR010049">
    <property type="entry name" value="MTA_SAH_Nsdase"/>
</dbReference>
<dbReference type="SUPFAM" id="SSF53167">
    <property type="entry name" value="Purine and uridine phosphorylases"/>
    <property type="match status" value="1"/>
</dbReference>
<gene>
    <name evidence="7" type="primary">pfs</name>
    <name evidence="7" type="ORF">Mterra_01072</name>
</gene>
<dbReference type="UniPathway" id="UPA00904">
    <property type="reaction ID" value="UER00871"/>
</dbReference>
<dbReference type="PANTHER" id="PTHR46832:SF1">
    <property type="entry name" value="5'-METHYLTHIOADENOSINE_S-ADENOSYLHOMOCYSTEINE NUCLEOSIDASE"/>
    <property type="match status" value="1"/>
</dbReference>
<dbReference type="EMBL" id="QXDL01000030">
    <property type="protein sequence ID" value="RIH87939.1"/>
    <property type="molecule type" value="Genomic_DNA"/>
</dbReference>
<evidence type="ECO:0000256" key="5">
    <source>
        <dbReference type="ARBA" id="ARBA00023167"/>
    </source>
</evidence>
<protein>
    <recommendedName>
        <fullName evidence="2">adenosylhomocysteine nucleosidase</fullName>
        <ecNumber evidence="2">3.2.2.9</ecNumber>
    </recommendedName>
</protein>
<name>A0A399EY44_9DEIN</name>
<dbReference type="NCBIfam" id="NF004079">
    <property type="entry name" value="PRK05584.1"/>
    <property type="match status" value="1"/>
</dbReference>
<evidence type="ECO:0000256" key="3">
    <source>
        <dbReference type="ARBA" id="ARBA00022605"/>
    </source>
</evidence>
<keyword evidence="4 7" id="KW-0378">Hydrolase</keyword>
<dbReference type="InterPro" id="IPR000845">
    <property type="entry name" value="Nucleoside_phosphorylase_d"/>
</dbReference>
<comment type="pathway">
    <text evidence="1">Amino-acid biosynthesis; L-methionine biosynthesis via salvage pathway; S-methyl-5-thio-alpha-D-ribose 1-phosphate from S-methyl-5'-thioadenosine (hydrolase route): step 1/2.</text>
</comment>
<dbReference type="CDD" id="cd09008">
    <property type="entry name" value="MTAN"/>
    <property type="match status" value="1"/>
</dbReference>
<dbReference type="GO" id="GO:0008782">
    <property type="term" value="F:adenosylhomocysteine nucleosidase activity"/>
    <property type="evidence" value="ECO:0007669"/>
    <property type="project" value="UniProtKB-EC"/>
</dbReference>
<evidence type="ECO:0000313" key="7">
    <source>
        <dbReference type="EMBL" id="RIH87939.1"/>
    </source>
</evidence>
<dbReference type="GO" id="GO:0008930">
    <property type="term" value="F:methylthioadenosine nucleosidase activity"/>
    <property type="evidence" value="ECO:0007669"/>
    <property type="project" value="InterPro"/>
</dbReference>
<comment type="caution">
    <text evidence="7">The sequence shown here is derived from an EMBL/GenBank/DDBJ whole genome shotgun (WGS) entry which is preliminary data.</text>
</comment>
<dbReference type="Proteomes" id="UP000265715">
    <property type="component" value="Unassembled WGS sequence"/>
</dbReference>
<dbReference type="GO" id="GO:0019284">
    <property type="term" value="P:L-methionine salvage from S-adenosylmethionine"/>
    <property type="evidence" value="ECO:0007669"/>
    <property type="project" value="TreeGrafter"/>
</dbReference>
<dbReference type="InterPro" id="IPR035994">
    <property type="entry name" value="Nucleoside_phosphorylase_sf"/>
</dbReference>
<evidence type="ECO:0000256" key="4">
    <source>
        <dbReference type="ARBA" id="ARBA00022801"/>
    </source>
</evidence>
<dbReference type="GO" id="GO:0009164">
    <property type="term" value="P:nucleoside catabolic process"/>
    <property type="evidence" value="ECO:0007669"/>
    <property type="project" value="InterPro"/>
</dbReference>
<keyword evidence="5" id="KW-0486">Methionine biosynthesis</keyword>
<keyword evidence="8" id="KW-1185">Reference proteome</keyword>
<dbReference type="Pfam" id="PF01048">
    <property type="entry name" value="PNP_UDP_1"/>
    <property type="match status" value="1"/>
</dbReference>
<accession>A0A399EY44</accession>
<evidence type="ECO:0000313" key="8">
    <source>
        <dbReference type="Proteomes" id="UP000265715"/>
    </source>
</evidence>
<dbReference type="AlphaFoldDB" id="A0A399EY44"/>
<dbReference type="NCBIfam" id="TIGR01704">
    <property type="entry name" value="MTA_SAH-Nsdase"/>
    <property type="match status" value="1"/>
</dbReference>
<dbReference type="GO" id="GO:0019509">
    <property type="term" value="P:L-methionine salvage from methylthioadenosine"/>
    <property type="evidence" value="ECO:0007669"/>
    <property type="project" value="UniProtKB-UniPathway"/>
</dbReference>
<evidence type="ECO:0000259" key="6">
    <source>
        <dbReference type="Pfam" id="PF01048"/>
    </source>
</evidence>
<dbReference type="RefSeq" id="WP_119314245.1">
    <property type="nucleotide sequence ID" value="NZ_QXDL01000030.1"/>
</dbReference>
<evidence type="ECO:0000256" key="2">
    <source>
        <dbReference type="ARBA" id="ARBA00011974"/>
    </source>
</evidence>
<dbReference type="Gene3D" id="3.40.50.1580">
    <property type="entry name" value="Nucleoside phosphorylase domain"/>
    <property type="match status" value="1"/>
</dbReference>
<evidence type="ECO:0000256" key="1">
    <source>
        <dbReference type="ARBA" id="ARBA00004945"/>
    </source>
</evidence>
<dbReference type="GO" id="GO:0005829">
    <property type="term" value="C:cytosol"/>
    <property type="evidence" value="ECO:0007669"/>
    <property type="project" value="TreeGrafter"/>
</dbReference>
<organism evidence="7 8">
    <name type="scientific">Calidithermus terrae</name>
    <dbReference type="NCBI Taxonomy" id="1408545"/>
    <lineage>
        <taxon>Bacteria</taxon>
        <taxon>Thermotogati</taxon>
        <taxon>Deinococcota</taxon>
        <taxon>Deinococci</taxon>
        <taxon>Thermales</taxon>
        <taxon>Thermaceae</taxon>
        <taxon>Calidithermus</taxon>
    </lineage>
</organism>
<keyword evidence="7" id="KW-0326">Glycosidase</keyword>
<keyword evidence="3" id="KW-0028">Amino-acid biosynthesis</keyword>
<sequence>MSETAAPAQTEPLPSLTLTTVALFAAEGAEAQALREALGLNESLQGPKPIFRGQVGGHEVLLVETGVGKVAAASAVTYAQARFSPRWSLWAGVAGGLNPRLHSLDVLVAHDAVQWDVDITAFGRQPGELATGERFVRADIDLSTRVYRAALELGFPVHWGRVASGDRFLAHPADAARLREVFAADAVEMEGAAALWTAKDLALPMALVRTISDGADDDAHESFEMFLEQASERLAQVVRKVLQ</sequence>
<proteinExistence type="predicted"/>
<dbReference type="OrthoDB" id="32556at2"/>
<reference evidence="7 8" key="1">
    <citation type="submission" date="2018-08" db="EMBL/GenBank/DDBJ databases">
        <title>Meiothermus terrae DSM 26712 genome sequencing project.</title>
        <authorList>
            <person name="Da Costa M.S."/>
            <person name="Albuquerque L."/>
            <person name="Raposo P."/>
            <person name="Froufe H.J.C."/>
            <person name="Barroso C.S."/>
            <person name="Egas C."/>
        </authorList>
    </citation>
    <scope>NUCLEOTIDE SEQUENCE [LARGE SCALE GENOMIC DNA]</scope>
    <source>
        <strain evidence="7 8">DSM 26712</strain>
    </source>
</reference>
<dbReference type="PANTHER" id="PTHR46832">
    <property type="entry name" value="5'-METHYLTHIOADENOSINE/S-ADENOSYLHOMOCYSTEINE NUCLEOSIDASE"/>
    <property type="match status" value="1"/>
</dbReference>
<feature type="domain" description="Nucleoside phosphorylase" evidence="6">
    <location>
        <begin position="21"/>
        <end position="242"/>
    </location>
</feature>